<sequence>MEIQGKLSRLGATNRSRWSCFSPDTELTQSQFNQRLSSIGINVPPHDVATLWRATGILSETMQFSDFIRFLQAESISLPNSSPSSSSSYNSLIDSMKSNTRSVLMKFIEFDPSTTGTVTHRTFSDICSWFATNDDQTAIRQILNQYDPQNTGDMNYFYFLGDLCSNTSYAAGGISRNANNNQSSYKPPSLEVNFENQRNESPLNSPSAYAKPTSPYAPTSPKGSMGNYDFYRERNNYDSPIRNAYDSPSRNAYDNPRSPLSGNSPSYDKYDNYEKNHDRNYEWNYDQNYGGYDNYNDANYSSPSSNRRGNNYNSPLSYRSPPGSANSQYNNYNSSNNSPTPERRTTSGGRGRLDPAIFGESGPSRSPIGSGSPGGRHRLDPSIFGQKPQLEATPEQPVKHADDYVNADHIQGLTPGQLIELISKQVSRVSRGSKQCYSRWRGSHEHLDANDLRDGLARDANIVIPLRDLQLIVNQYGGPMNMSAFVRMLGDGSKFALENSSIDGMRRSTEDEAALIRIADQVIGTQWEDMIFRSRSAEDIVRGFAMIGVNTTENDIRTLTSKYGLMGFVDAIKARIV</sequence>
<evidence type="ECO:0000313" key="3">
    <source>
        <dbReference type="Proteomes" id="UP000179807"/>
    </source>
</evidence>
<feature type="compositionally biased region" description="Low complexity" evidence="1">
    <location>
        <begin position="324"/>
        <end position="338"/>
    </location>
</feature>
<feature type="compositionally biased region" description="Polar residues" evidence="1">
    <location>
        <begin position="246"/>
        <end position="266"/>
    </location>
</feature>
<dbReference type="RefSeq" id="XP_068360268.1">
    <property type="nucleotide sequence ID" value="XM_068489983.1"/>
</dbReference>
<feature type="compositionally biased region" description="Polar residues" evidence="1">
    <location>
        <begin position="307"/>
        <end position="317"/>
    </location>
</feature>
<feature type="compositionally biased region" description="Low complexity" evidence="1">
    <location>
        <begin position="361"/>
        <end position="370"/>
    </location>
</feature>
<dbReference type="VEuPathDB" id="TrichDB:TRFO_01231"/>
<organism evidence="2 3">
    <name type="scientific">Tritrichomonas foetus</name>
    <dbReference type="NCBI Taxonomy" id="1144522"/>
    <lineage>
        <taxon>Eukaryota</taxon>
        <taxon>Metamonada</taxon>
        <taxon>Parabasalia</taxon>
        <taxon>Tritrichomonadida</taxon>
        <taxon>Tritrichomonadidae</taxon>
        <taxon>Tritrichomonas</taxon>
    </lineage>
</organism>
<dbReference type="AlphaFoldDB" id="A0A1J4KBQ6"/>
<dbReference type="SUPFAM" id="SSF47473">
    <property type="entry name" value="EF-hand"/>
    <property type="match status" value="1"/>
</dbReference>
<feature type="region of interest" description="Disordered" evidence="1">
    <location>
        <begin position="197"/>
        <end position="273"/>
    </location>
</feature>
<reference evidence="2" key="1">
    <citation type="submission" date="2016-10" db="EMBL/GenBank/DDBJ databases">
        <authorList>
            <person name="Benchimol M."/>
            <person name="Almeida L.G."/>
            <person name="Vasconcelos A.T."/>
            <person name="Perreira-Neves A."/>
            <person name="Rosa I.A."/>
            <person name="Tasca T."/>
            <person name="Bogo M.R."/>
            <person name="de Souza W."/>
        </authorList>
    </citation>
    <scope>NUCLEOTIDE SEQUENCE [LARGE SCALE GENOMIC DNA]</scope>
    <source>
        <strain evidence="2">K</strain>
    </source>
</reference>
<evidence type="ECO:0000256" key="1">
    <source>
        <dbReference type="SAM" id="MobiDB-lite"/>
    </source>
</evidence>
<dbReference type="EMBL" id="MLAK01000704">
    <property type="protein sequence ID" value="OHT07132.1"/>
    <property type="molecule type" value="Genomic_DNA"/>
</dbReference>
<accession>A0A1J4KBQ6</accession>
<name>A0A1J4KBQ6_9EUKA</name>
<keyword evidence="3" id="KW-1185">Reference proteome</keyword>
<evidence type="ECO:0008006" key="4">
    <source>
        <dbReference type="Google" id="ProtNLM"/>
    </source>
</evidence>
<dbReference type="Proteomes" id="UP000179807">
    <property type="component" value="Unassembled WGS sequence"/>
</dbReference>
<gene>
    <name evidence="2" type="ORF">TRFO_01231</name>
</gene>
<dbReference type="OrthoDB" id="10572810at2759"/>
<dbReference type="InterPro" id="IPR011992">
    <property type="entry name" value="EF-hand-dom_pair"/>
</dbReference>
<comment type="caution">
    <text evidence="2">The sequence shown here is derived from an EMBL/GenBank/DDBJ whole genome shotgun (WGS) entry which is preliminary data.</text>
</comment>
<feature type="compositionally biased region" description="Polar residues" evidence="1">
    <location>
        <begin position="197"/>
        <end position="207"/>
    </location>
</feature>
<dbReference type="GeneID" id="94824687"/>
<proteinExistence type="predicted"/>
<feature type="compositionally biased region" description="Low complexity" evidence="1">
    <location>
        <begin position="294"/>
        <end position="306"/>
    </location>
</feature>
<dbReference type="Gene3D" id="1.10.238.10">
    <property type="entry name" value="EF-hand"/>
    <property type="match status" value="1"/>
</dbReference>
<feature type="region of interest" description="Disordered" evidence="1">
    <location>
        <begin position="294"/>
        <end position="383"/>
    </location>
</feature>
<protein>
    <recommendedName>
        <fullName evidence="4">EF-hand domain-containing protein</fullName>
    </recommendedName>
</protein>
<evidence type="ECO:0000313" key="2">
    <source>
        <dbReference type="EMBL" id="OHT07132.1"/>
    </source>
</evidence>